<dbReference type="Proteomes" id="UP000199408">
    <property type="component" value="Unassembled WGS sequence"/>
</dbReference>
<dbReference type="RefSeq" id="WP_091300265.1">
    <property type="nucleotide sequence ID" value="NZ_FMDN01000017.1"/>
</dbReference>
<dbReference type="SUPFAM" id="SSF69047">
    <property type="entry name" value="Hypothetical protein YjbJ"/>
    <property type="match status" value="1"/>
</dbReference>
<evidence type="ECO:0000256" key="1">
    <source>
        <dbReference type="ARBA" id="ARBA00009129"/>
    </source>
</evidence>
<evidence type="ECO:0000313" key="5">
    <source>
        <dbReference type="Proteomes" id="UP000199408"/>
    </source>
</evidence>
<dbReference type="InterPro" id="IPR036629">
    <property type="entry name" value="YjbJ_sf"/>
</dbReference>
<keyword evidence="5" id="KW-1185">Reference proteome</keyword>
<comment type="similarity">
    <text evidence="1">Belongs to the UPF0337 (CsbD) family.</text>
</comment>
<feature type="domain" description="CsbD-like" evidence="3">
    <location>
        <begin position="5"/>
        <end position="57"/>
    </location>
</feature>
<dbReference type="STRING" id="47864.GA0070560_11748"/>
<feature type="compositionally biased region" description="Basic and acidic residues" evidence="2">
    <location>
        <begin position="47"/>
        <end position="57"/>
    </location>
</feature>
<dbReference type="OrthoDB" id="2143260at2"/>
<dbReference type="Pfam" id="PF05532">
    <property type="entry name" value="CsbD"/>
    <property type="match status" value="1"/>
</dbReference>
<gene>
    <name evidence="4" type="ORF">GA0070560_11748</name>
</gene>
<feature type="compositionally biased region" description="Basic and acidic residues" evidence="2">
    <location>
        <begin position="17"/>
        <end position="37"/>
    </location>
</feature>
<feature type="region of interest" description="Disordered" evidence="2">
    <location>
        <begin position="1"/>
        <end position="57"/>
    </location>
</feature>
<accession>A0A1C5IWP8</accession>
<organism evidence="4 5">
    <name type="scientific">Micromonospora halophytica</name>
    <dbReference type="NCBI Taxonomy" id="47864"/>
    <lineage>
        <taxon>Bacteria</taxon>
        <taxon>Bacillati</taxon>
        <taxon>Actinomycetota</taxon>
        <taxon>Actinomycetes</taxon>
        <taxon>Micromonosporales</taxon>
        <taxon>Micromonosporaceae</taxon>
        <taxon>Micromonospora</taxon>
    </lineage>
</organism>
<reference evidence="5" key="1">
    <citation type="submission" date="2016-06" db="EMBL/GenBank/DDBJ databases">
        <authorList>
            <person name="Varghese N."/>
        </authorList>
    </citation>
    <scope>NUCLEOTIDE SEQUENCE [LARGE SCALE GENOMIC DNA]</scope>
    <source>
        <strain evidence="5">DSM 43171</strain>
    </source>
</reference>
<name>A0A1C5IWP8_9ACTN</name>
<proteinExistence type="inferred from homology"/>
<evidence type="ECO:0000259" key="3">
    <source>
        <dbReference type="Pfam" id="PF05532"/>
    </source>
</evidence>
<dbReference type="Gene3D" id="1.10.1470.10">
    <property type="entry name" value="YjbJ"/>
    <property type="match status" value="1"/>
</dbReference>
<evidence type="ECO:0000256" key="2">
    <source>
        <dbReference type="SAM" id="MobiDB-lite"/>
    </source>
</evidence>
<dbReference type="AlphaFoldDB" id="A0A1C5IWP8"/>
<protein>
    <submittedName>
        <fullName evidence="4">CsbD-like</fullName>
    </submittedName>
</protein>
<evidence type="ECO:0000313" key="4">
    <source>
        <dbReference type="EMBL" id="SCG62441.1"/>
    </source>
</evidence>
<sequence>MGYDEKIGNATENTAGKVKEGVGRATDNERLEADGRNDQANANLKQAGEKIKDAFKS</sequence>
<dbReference type="InterPro" id="IPR008462">
    <property type="entry name" value="CsbD"/>
</dbReference>
<dbReference type="EMBL" id="FMDN01000017">
    <property type="protein sequence ID" value="SCG62441.1"/>
    <property type="molecule type" value="Genomic_DNA"/>
</dbReference>